<name>A0A0U1L2U3_9FIRM</name>
<evidence type="ECO:0000313" key="2">
    <source>
        <dbReference type="Proteomes" id="UP000049855"/>
    </source>
</evidence>
<dbReference type="EMBL" id="CTRP01000014">
    <property type="protein sequence ID" value="CQR73835.1"/>
    <property type="molecule type" value="Genomic_DNA"/>
</dbReference>
<dbReference type="AlphaFoldDB" id="A0A0U1L2U3"/>
<proteinExistence type="predicted"/>
<evidence type="ECO:0000313" key="1">
    <source>
        <dbReference type="EMBL" id="CQR73835.1"/>
    </source>
</evidence>
<accession>A0A0U1L2U3</accession>
<protein>
    <submittedName>
        <fullName evidence="1">Uncharacterized protein</fullName>
    </submittedName>
</protein>
<dbReference type="RefSeq" id="WP_021171090.1">
    <property type="nucleotide sequence ID" value="NZ_CTRP01000014.1"/>
</dbReference>
<sequence length="78" mass="9166">MTNQNLKRTILATVDNQIRENNPPITRTTLERLKKLGYTEKIAKEKIAAVLIEEIYDVMKNNAPYDEERYSKKLRSLK</sequence>
<reference evidence="2" key="1">
    <citation type="submission" date="2015-03" db="EMBL/GenBank/DDBJ databases">
        <authorList>
            <person name="Nijsse Bart"/>
        </authorList>
    </citation>
    <scope>NUCLEOTIDE SEQUENCE [LARGE SCALE GENOMIC DNA]</scope>
</reference>
<organism evidence="1 2">
    <name type="scientific">Sporomusa ovata</name>
    <dbReference type="NCBI Taxonomy" id="2378"/>
    <lineage>
        <taxon>Bacteria</taxon>
        <taxon>Bacillati</taxon>
        <taxon>Bacillota</taxon>
        <taxon>Negativicutes</taxon>
        <taxon>Selenomonadales</taxon>
        <taxon>Sporomusaceae</taxon>
        <taxon>Sporomusa</taxon>
    </lineage>
</organism>
<dbReference type="Proteomes" id="UP000049855">
    <property type="component" value="Unassembled WGS sequence"/>
</dbReference>
<keyword evidence="2" id="KW-1185">Reference proteome</keyword>
<gene>
    <name evidence="1" type="ORF">SpAn4DRAFT_0297</name>
</gene>